<sequence>MAAEPDPSAFRENPPTRIPLKIEEALVAAAMAAMALITAANVATRYLTDMSISFTEEYSVVLMVLVALLGTAIATASGRHIKIGYFTDMLSPQGQKVAEMVAMALTIICFGLLVWHGWRLAYDEYRFEVLSSGLGHPNWWYTGWLPVLSAVVVLRALGRFIRLARGGEG</sequence>
<evidence type="ECO:0000259" key="10">
    <source>
        <dbReference type="Pfam" id="PF04290"/>
    </source>
</evidence>
<keyword evidence="6 9" id="KW-1133">Transmembrane helix</keyword>
<accession>A0A1I4C9E6</accession>
<evidence type="ECO:0000313" key="11">
    <source>
        <dbReference type="EMBL" id="SFK76919.1"/>
    </source>
</evidence>
<evidence type="ECO:0000256" key="7">
    <source>
        <dbReference type="ARBA" id="ARBA00023136"/>
    </source>
</evidence>
<gene>
    <name evidence="11" type="ORF">SAMN02745775_1076</name>
</gene>
<organism evidence="11 12">
    <name type="scientific">Falsiroseomonas stagni DSM 19981</name>
    <dbReference type="NCBI Taxonomy" id="1123062"/>
    <lineage>
        <taxon>Bacteria</taxon>
        <taxon>Pseudomonadati</taxon>
        <taxon>Pseudomonadota</taxon>
        <taxon>Alphaproteobacteria</taxon>
        <taxon>Acetobacterales</taxon>
        <taxon>Roseomonadaceae</taxon>
        <taxon>Falsiroseomonas</taxon>
    </lineage>
</organism>
<evidence type="ECO:0000256" key="1">
    <source>
        <dbReference type="ARBA" id="ARBA00004429"/>
    </source>
</evidence>
<keyword evidence="7 9" id="KW-0472">Membrane</keyword>
<proteinExistence type="inferred from homology"/>
<dbReference type="GO" id="GO:0015740">
    <property type="term" value="P:C4-dicarboxylate transport"/>
    <property type="evidence" value="ECO:0007669"/>
    <property type="project" value="TreeGrafter"/>
</dbReference>
<dbReference type="OrthoDB" id="4964541at2"/>
<comment type="function">
    <text evidence="9">Part of the tripartite ATP-independent periplasmic (TRAP) transport system.</text>
</comment>
<protein>
    <recommendedName>
        <fullName evidence="9">TRAP transporter small permease protein</fullName>
    </recommendedName>
</protein>
<feature type="transmembrane region" description="Helical" evidence="9">
    <location>
        <begin position="138"/>
        <end position="157"/>
    </location>
</feature>
<keyword evidence="3" id="KW-1003">Cell membrane</keyword>
<evidence type="ECO:0000256" key="5">
    <source>
        <dbReference type="ARBA" id="ARBA00022692"/>
    </source>
</evidence>
<dbReference type="PANTHER" id="PTHR35011">
    <property type="entry name" value="2,3-DIKETO-L-GULONATE TRAP TRANSPORTER SMALL PERMEASE PROTEIN YIAM"/>
    <property type="match status" value="1"/>
</dbReference>
<keyword evidence="5 9" id="KW-0812">Transmembrane</keyword>
<evidence type="ECO:0000256" key="8">
    <source>
        <dbReference type="ARBA" id="ARBA00038436"/>
    </source>
</evidence>
<dbReference type="InterPro" id="IPR007387">
    <property type="entry name" value="TRAP_DctQ"/>
</dbReference>
<dbReference type="AlphaFoldDB" id="A0A1I4C9E6"/>
<evidence type="ECO:0000256" key="9">
    <source>
        <dbReference type="RuleBase" id="RU369079"/>
    </source>
</evidence>
<evidence type="ECO:0000313" key="12">
    <source>
        <dbReference type="Proteomes" id="UP000199473"/>
    </source>
</evidence>
<dbReference type="EMBL" id="FOSQ01000007">
    <property type="protein sequence ID" value="SFK76919.1"/>
    <property type="molecule type" value="Genomic_DNA"/>
</dbReference>
<name>A0A1I4C9E6_9PROT</name>
<dbReference type="GO" id="GO:0022857">
    <property type="term" value="F:transmembrane transporter activity"/>
    <property type="evidence" value="ECO:0007669"/>
    <property type="project" value="UniProtKB-UniRule"/>
</dbReference>
<reference evidence="11 12" key="1">
    <citation type="submission" date="2016-10" db="EMBL/GenBank/DDBJ databases">
        <authorList>
            <person name="de Groot N.N."/>
        </authorList>
    </citation>
    <scope>NUCLEOTIDE SEQUENCE [LARGE SCALE GENOMIC DNA]</scope>
    <source>
        <strain evidence="11 12">DSM 19981</strain>
    </source>
</reference>
<feature type="transmembrane region" description="Helical" evidence="9">
    <location>
        <begin position="97"/>
        <end position="118"/>
    </location>
</feature>
<dbReference type="RefSeq" id="WP_092961212.1">
    <property type="nucleotide sequence ID" value="NZ_FOSQ01000007.1"/>
</dbReference>
<feature type="domain" description="Tripartite ATP-independent periplasmic transporters DctQ component" evidence="10">
    <location>
        <begin position="34"/>
        <end position="165"/>
    </location>
</feature>
<comment type="similarity">
    <text evidence="8 9">Belongs to the TRAP transporter small permease family.</text>
</comment>
<dbReference type="STRING" id="1123062.SAMN02745775_1076"/>
<keyword evidence="12" id="KW-1185">Reference proteome</keyword>
<keyword evidence="4 9" id="KW-0997">Cell inner membrane</keyword>
<evidence type="ECO:0000256" key="6">
    <source>
        <dbReference type="ARBA" id="ARBA00022989"/>
    </source>
</evidence>
<keyword evidence="2 9" id="KW-0813">Transport</keyword>
<dbReference type="PANTHER" id="PTHR35011:SF2">
    <property type="entry name" value="2,3-DIKETO-L-GULONATE TRAP TRANSPORTER SMALL PERMEASE PROTEIN YIAM"/>
    <property type="match status" value="1"/>
</dbReference>
<feature type="transmembrane region" description="Helical" evidence="9">
    <location>
        <begin position="58"/>
        <end position="76"/>
    </location>
</feature>
<evidence type="ECO:0000256" key="2">
    <source>
        <dbReference type="ARBA" id="ARBA00022448"/>
    </source>
</evidence>
<dbReference type="GO" id="GO:0005886">
    <property type="term" value="C:plasma membrane"/>
    <property type="evidence" value="ECO:0007669"/>
    <property type="project" value="UniProtKB-SubCell"/>
</dbReference>
<dbReference type="Pfam" id="PF04290">
    <property type="entry name" value="DctQ"/>
    <property type="match status" value="1"/>
</dbReference>
<feature type="transmembrane region" description="Helical" evidence="9">
    <location>
        <begin position="25"/>
        <end position="46"/>
    </location>
</feature>
<dbReference type="InterPro" id="IPR055348">
    <property type="entry name" value="DctQ"/>
</dbReference>
<evidence type="ECO:0000256" key="4">
    <source>
        <dbReference type="ARBA" id="ARBA00022519"/>
    </source>
</evidence>
<comment type="subunit">
    <text evidence="9">The complex comprises the extracytoplasmic solute receptor protein and the two transmembrane proteins.</text>
</comment>
<comment type="subcellular location">
    <subcellularLocation>
        <location evidence="1 9">Cell inner membrane</location>
        <topology evidence="1 9">Multi-pass membrane protein</topology>
    </subcellularLocation>
</comment>
<dbReference type="Proteomes" id="UP000199473">
    <property type="component" value="Unassembled WGS sequence"/>
</dbReference>
<evidence type="ECO:0000256" key="3">
    <source>
        <dbReference type="ARBA" id="ARBA00022475"/>
    </source>
</evidence>